<dbReference type="RefSeq" id="WP_204601331.1">
    <property type="nucleotide sequence ID" value="NZ_JBHSED010000040.1"/>
</dbReference>
<dbReference type="Proteomes" id="UP001595755">
    <property type="component" value="Unassembled WGS sequence"/>
</dbReference>
<organism evidence="1 2">
    <name type="scientific">Cohnella boryungensis</name>
    <dbReference type="NCBI Taxonomy" id="768479"/>
    <lineage>
        <taxon>Bacteria</taxon>
        <taxon>Bacillati</taxon>
        <taxon>Bacillota</taxon>
        <taxon>Bacilli</taxon>
        <taxon>Bacillales</taxon>
        <taxon>Paenibacillaceae</taxon>
        <taxon>Cohnella</taxon>
    </lineage>
</organism>
<keyword evidence="2" id="KW-1185">Reference proteome</keyword>
<proteinExistence type="predicted"/>
<dbReference type="EMBL" id="JBHSED010000040">
    <property type="protein sequence ID" value="MFC4305752.1"/>
    <property type="molecule type" value="Genomic_DNA"/>
</dbReference>
<gene>
    <name evidence="1" type="ORF">ACFO1S_20185</name>
</gene>
<accession>A0ABV8SE94</accession>
<sequence>MQMSVLVGKPIIRETADMLIVQEGDRLDSYNRKYYRQVGDTGEPVALVITRKLPVRIVTGLHGVLVPV</sequence>
<reference evidence="2" key="1">
    <citation type="journal article" date="2019" name="Int. J. Syst. Evol. Microbiol.">
        <title>The Global Catalogue of Microorganisms (GCM) 10K type strain sequencing project: providing services to taxonomists for standard genome sequencing and annotation.</title>
        <authorList>
            <consortium name="The Broad Institute Genomics Platform"/>
            <consortium name="The Broad Institute Genome Sequencing Center for Infectious Disease"/>
            <person name="Wu L."/>
            <person name="Ma J."/>
        </authorList>
    </citation>
    <scope>NUCLEOTIDE SEQUENCE [LARGE SCALE GENOMIC DNA]</scope>
    <source>
        <strain evidence="2">CGMCC 4.1641</strain>
    </source>
</reference>
<evidence type="ECO:0000313" key="2">
    <source>
        <dbReference type="Proteomes" id="UP001595755"/>
    </source>
</evidence>
<comment type="caution">
    <text evidence="1">The sequence shown here is derived from an EMBL/GenBank/DDBJ whole genome shotgun (WGS) entry which is preliminary data.</text>
</comment>
<protein>
    <submittedName>
        <fullName evidence="1">Uncharacterized protein</fullName>
    </submittedName>
</protein>
<name>A0ABV8SE94_9BACL</name>
<evidence type="ECO:0000313" key="1">
    <source>
        <dbReference type="EMBL" id="MFC4305752.1"/>
    </source>
</evidence>